<dbReference type="InterPro" id="IPR023780">
    <property type="entry name" value="Chromo_domain"/>
</dbReference>
<evidence type="ECO:0000256" key="2">
    <source>
        <dbReference type="ARBA" id="ARBA00023242"/>
    </source>
</evidence>
<dbReference type="GO" id="GO:0006338">
    <property type="term" value="P:chromatin remodeling"/>
    <property type="evidence" value="ECO:0007669"/>
    <property type="project" value="UniProtKB-ARBA"/>
</dbReference>
<dbReference type="AlphaFoldDB" id="A0A0C3JY23"/>
<comment type="subcellular location">
    <subcellularLocation>
        <location evidence="1">Nucleus</location>
    </subcellularLocation>
</comment>
<dbReference type="Gene3D" id="2.40.50.40">
    <property type="match status" value="1"/>
</dbReference>
<keyword evidence="2" id="KW-0539">Nucleus</keyword>
<dbReference type="OrthoDB" id="2408146at2759"/>
<name>A0A0C3JY23_PISTI</name>
<protein>
    <recommendedName>
        <fullName evidence="3">Chromo domain-containing protein</fullName>
    </recommendedName>
</protein>
<gene>
    <name evidence="4" type="ORF">M404DRAFT_120742</name>
</gene>
<organism evidence="4 5">
    <name type="scientific">Pisolithus tinctorius Marx 270</name>
    <dbReference type="NCBI Taxonomy" id="870435"/>
    <lineage>
        <taxon>Eukaryota</taxon>
        <taxon>Fungi</taxon>
        <taxon>Dikarya</taxon>
        <taxon>Basidiomycota</taxon>
        <taxon>Agaricomycotina</taxon>
        <taxon>Agaricomycetes</taxon>
        <taxon>Agaricomycetidae</taxon>
        <taxon>Boletales</taxon>
        <taxon>Sclerodermatineae</taxon>
        <taxon>Pisolithaceae</taxon>
        <taxon>Pisolithus</taxon>
    </lineage>
</organism>
<evidence type="ECO:0000313" key="4">
    <source>
        <dbReference type="EMBL" id="KIO14043.1"/>
    </source>
</evidence>
<evidence type="ECO:0000259" key="3">
    <source>
        <dbReference type="PROSITE" id="PS50013"/>
    </source>
</evidence>
<dbReference type="HOGENOM" id="CLU_000384_31_1_1"/>
<dbReference type="CDD" id="cd00024">
    <property type="entry name" value="CD_CSD"/>
    <property type="match status" value="1"/>
</dbReference>
<feature type="domain" description="Chromo" evidence="3">
    <location>
        <begin position="40"/>
        <end position="93"/>
    </location>
</feature>
<evidence type="ECO:0000256" key="1">
    <source>
        <dbReference type="ARBA" id="ARBA00004123"/>
    </source>
</evidence>
<dbReference type="InParanoid" id="A0A0C3JY23"/>
<reference evidence="4 5" key="1">
    <citation type="submission" date="2014-04" db="EMBL/GenBank/DDBJ databases">
        <authorList>
            <consortium name="DOE Joint Genome Institute"/>
            <person name="Kuo A."/>
            <person name="Kohler A."/>
            <person name="Costa M.D."/>
            <person name="Nagy L.G."/>
            <person name="Floudas D."/>
            <person name="Copeland A."/>
            <person name="Barry K.W."/>
            <person name="Cichocki N."/>
            <person name="Veneault-Fourrey C."/>
            <person name="LaButti K."/>
            <person name="Lindquist E.A."/>
            <person name="Lipzen A."/>
            <person name="Lundell T."/>
            <person name="Morin E."/>
            <person name="Murat C."/>
            <person name="Sun H."/>
            <person name="Tunlid A."/>
            <person name="Henrissat B."/>
            <person name="Grigoriev I.V."/>
            <person name="Hibbett D.S."/>
            <person name="Martin F."/>
            <person name="Nordberg H.P."/>
            <person name="Cantor M.N."/>
            <person name="Hua S.X."/>
        </authorList>
    </citation>
    <scope>NUCLEOTIDE SEQUENCE [LARGE SCALE GENOMIC DNA]</scope>
    <source>
        <strain evidence="4 5">Marx 270</strain>
    </source>
</reference>
<dbReference type="Pfam" id="PF00385">
    <property type="entry name" value="Chromo"/>
    <property type="match status" value="1"/>
</dbReference>
<dbReference type="EMBL" id="KN831945">
    <property type="protein sequence ID" value="KIO14043.1"/>
    <property type="molecule type" value="Genomic_DNA"/>
</dbReference>
<evidence type="ECO:0000313" key="5">
    <source>
        <dbReference type="Proteomes" id="UP000054217"/>
    </source>
</evidence>
<sequence length="107" mass="12257">MRIHPVVNVSQVKPYLSALDGQPVNRPGLQMVTDEGDVEYEVEYVVDSHLRQGALQFLIHWSGYPEEDHTWEPASTLKNSHFESLFTPVPELFTTIHPIWSCLEVEP</sequence>
<dbReference type="SMART" id="SM00298">
    <property type="entry name" value="CHROMO"/>
    <property type="match status" value="1"/>
</dbReference>
<dbReference type="SUPFAM" id="SSF54160">
    <property type="entry name" value="Chromo domain-like"/>
    <property type="match status" value="1"/>
</dbReference>
<accession>A0A0C3JY23</accession>
<dbReference type="InterPro" id="IPR000953">
    <property type="entry name" value="Chromo/chromo_shadow_dom"/>
</dbReference>
<proteinExistence type="predicted"/>
<dbReference type="GO" id="GO:0005634">
    <property type="term" value="C:nucleus"/>
    <property type="evidence" value="ECO:0007669"/>
    <property type="project" value="UniProtKB-SubCell"/>
</dbReference>
<keyword evidence="5" id="KW-1185">Reference proteome</keyword>
<dbReference type="PROSITE" id="PS50013">
    <property type="entry name" value="CHROMO_2"/>
    <property type="match status" value="1"/>
</dbReference>
<reference evidence="5" key="2">
    <citation type="submission" date="2015-01" db="EMBL/GenBank/DDBJ databases">
        <title>Evolutionary Origins and Diversification of the Mycorrhizal Mutualists.</title>
        <authorList>
            <consortium name="DOE Joint Genome Institute"/>
            <consortium name="Mycorrhizal Genomics Consortium"/>
            <person name="Kohler A."/>
            <person name="Kuo A."/>
            <person name="Nagy L.G."/>
            <person name="Floudas D."/>
            <person name="Copeland A."/>
            <person name="Barry K.W."/>
            <person name="Cichocki N."/>
            <person name="Veneault-Fourrey C."/>
            <person name="LaButti K."/>
            <person name="Lindquist E.A."/>
            <person name="Lipzen A."/>
            <person name="Lundell T."/>
            <person name="Morin E."/>
            <person name="Murat C."/>
            <person name="Riley R."/>
            <person name="Ohm R."/>
            <person name="Sun H."/>
            <person name="Tunlid A."/>
            <person name="Henrissat B."/>
            <person name="Grigoriev I.V."/>
            <person name="Hibbett D.S."/>
            <person name="Martin F."/>
        </authorList>
    </citation>
    <scope>NUCLEOTIDE SEQUENCE [LARGE SCALE GENOMIC DNA]</scope>
    <source>
        <strain evidence="5">Marx 270</strain>
    </source>
</reference>
<dbReference type="Proteomes" id="UP000054217">
    <property type="component" value="Unassembled WGS sequence"/>
</dbReference>
<dbReference type="STRING" id="870435.A0A0C3JY23"/>
<dbReference type="InterPro" id="IPR051219">
    <property type="entry name" value="Heterochromatin_chromo-domain"/>
</dbReference>
<dbReference type="PANTHER" id="PTHR22812">
    <property type="entry name" value="CHROMOBOX PROTEIN"/>
    <property type="match status" value="1"/>
</dbReference>
<dbReference type="InterPro" id="IPR016197">
    <property type="entry name" value="Chromo-like_dom_sf"/>
</dbReference>